<dbReference type="GO" id="GO:0046820">
    <property type="term" value="F:4-amino-4-deoxychorismate synthase activity"/>
    <property type="evidence" value="ECO:0007669"/>
    <property type="project" value="TreeGrafter"/>
</dbReference>
<dbReference type="InterPro" id="IPR005802">
    <property type="entry name" value="ADC_synth_comp_1"/>
</dbReference>
<dbReference type="Gene3D" id="3.60.120.10">
    <property type="entry name" value="Anthranilate synthase"/>
    <property type="match status" value="1"/>
</dbReference>
<protein>
    <submittedName>
        <fullName evidence="3">Para-aminobenzoate synthetase / 4-amino-4-deoxychorismate lyase</fullName>
    </submittedName>
</protein>
<dbReference type="GO" id="GO:0016829">
    <property type="term" value="F:lyase activity"/>
    <property type="evidence" value="ECO:0007669"/>
    <property type="project" value="UniProtKB-KW"/>
</dbReference>
<dbReference type="SUPFAM" id="SSF56322">
    <property type="entry name" value="ADC synthase"/>
    <property type="match status" value="1"/>
</dbReference>
<evidence type="ECO:0000313" key="3">
    <source>
        <dbReference type="EMBL" id="SOD98400.1"/>
    </source>
</evidence>
<dbReference type="PANTHER" id="PTHR11236">
    <property type="entry name" value="AMINOBENZOATE/ANTHRANILATE SYNTHASE"/>
    <property type="match status" value="1"/>
</dbReference>
<evidence type="ECO:0000259" key="2">
    <source>
        <dbReference type="Pfam" id="PF00425"/>
    </source>
</evidence>
<evidence type="ECO:0000313" key="4">
    <source>
        <dbReference type="Proteomes" id="UP000219482"/>
    </source>
</evidence>
<dbReference type="InterPro" id="IPR005801">
    <property type="entry name" value="ADC_synthase"/>
</dbReference>
<proteinExistence type="predicted"/>
<dbReference type="Gene3D" id="3.30.470.10">
    <property type="match status" value="1"/>
</dbReference>
<dbReference type="GO" id="GO:0009396">
    <property type="term" value="P:folic acid-containing compound biosynthetic process"/>
    <property type="evidence" value="ECO:0007669"/>
    <property type="project" value="InterPro"/>
</dbReference>
<dbReference type="Proteomes" id="UP000219482">
    <property type="component" value="Unassembled WGS sequence"/>
</dbReference>
<dbReference type="Pfam" id="PF00425">
    <property type="entry name" value="Chorismate_bind"/>
    <property type="match status" value="1"/>
</dbReference>
<reference evidence="4" key="1">
    <citation type="submission" date="2017-09" db="EMBL/GenBank/DDBJ databases">
        <authorList>
            <person name="Varghese N."/>
            <person name="Submissions S."/>
        </authorList>
    </citation>
    <scope>NUCLEOTIDE SEQUENCE [LARGE SCALE GENOMIC DNA]</scope>
    <source>
        <strain evidence="4">DSM 44270</strain>
    </source>
</reference>
<dbReference type="GO" id="GO:0000162">
    <property type="term" value="P:L-tryptophan biosynthetic process"/>
    <property type="evidence" value="ECO:0007669"/>
    <property type="project" value="TreeGrafter"/>
</dbReference>
<gene>
    <name evidence="3" type="ORF">SAMN06272739_1878</name>
</gene>
<dbReference type="Gene3D" id="3.20.10.10">
    <property type="entry name" value="D-amino Acid Aminotransferase, subunit A, domain 2"/>
    <property type="match status" value="1"/>
</dbReference>
<dbReference type="Pfam" id="PF01063">
    <property type="entry name" value="Aminotran_4"/>
    <property type="match status" value="1"/>
</dbReference>
<dbReference type="SUPFAM" id="SSF56752">
    <property type="entry name" value="D-aminoacid aminotransferase-like PLP-dependent enzymes"/>
    <property type="match status" value="1"/>
</dbReference>
<dbReference type="PANTHER" id="PTHR11236:SF50">
    <property type="entry name" value="AMINODEOXYCHORISMATE SYNTHASE COMPONENT 1"/>
    <property type="match status" value="1"/>
</dbReference>
<keyword evidence="4" id="KW-1185">Reference proteome</keyword>
<dbReference type="AlphaFoldDB" id="A0A286GSA7"/>
<evidence type="ECO:0000256" key="1">
    <source>
        <dbReference type="SAM" id="MobiDB-lite"/>
    </source>
</evidence>
<dbReference type="NCBIfam" id="TIGR00553">
    <property type="entry name" value="pabB"/>
    <property type="match status" value="1"/>
</dbReference>
<feature type="domain" description="Chorismate-utilising enzyme C-terminal" evidence="2">
    <location>
        <begin position="123"/>
        <end position="380"/>
    </location>
</feature>
<accession>A0A286GSA7</accession>
<feature type="compositionally biased region" description="Basic and acidic residues" evidence="1">
    <location>
        <begin position="214"/>
        <end position="227"/>
    </location>
</feature>
<dbReference type="InterPro" id="IPR043131">
    <property type="entry name" value="BCAT-like_N"/>
</dbReference>
<dbReference type="InterPro" id="IPR001544">
    <property type="entry name" value="Aminotrans_IV"/>
</dbReference>
<name>A0A286GSA7_9ACTN</name>
<feature type="region of interest" description="Disordered" evidence="1">
    <location>
        <begin position="204"/>
        <end position="227"/>
    </location>
</feature>
<sequence length="614" mass="66423">MTGPDDGDLMARPWARFDDLAAGEALLCPPPSEILTATRPDEVAGVLQQVHDATEAGSWAFGYVAYEAASGLDPQLAGGPASPGEPPLVWFGLCDEPARVEPLRPPADDGQPPGRWRPDWTDDEHARAVATVREHIAAGETYQCNLTDRLRSAAAGDPERLYARLALAQHGAYNAYLDLGRHVVASASPELFFEWAGDVVRTRPMKGTAPRGRTTAEDREQSRLLRSSGKEQAENLMIVDLLRNDLGRVAQVGSVAVDELFALERYPTVWQLTSQVSARTVPGTRLLDLFRALFPCGSVTGAPKRRTMQLIDELEPTPRGVYCGAVGLVAPPSAPVRARFSVAIRTAVVDRATGSAVYGAGGGITWGSEASRERAELHAKAAVLAHDVSAHQLLETFAFVPGEGLRNLDRHLARMADSADWAGFRLDPAAARQSLDDALAGRTEPTRTRLLLSRSGDVEVEVEAMPPVSPRPVRLALDDDPVDAANPWLQHKSTRRDVYLSRALRHPETDDVIMVNQHGELTETTTANLAVRLDGRWWTPPTSTGCLPGVERGRLLEAGRLRERVLSVADLHRAEQLAVLNSLRGWRSARLLTGRPDASESPRVAVPSVSGGGS</sequence>
<feature type="region of interest" description="Disordered" evidence="1">
    <location>
        <begin position="594"/>
        <end position="614"/>
    </location>
</feature>
<dbReference type="InterPro" id="IPR036038">
    <property type="entry name" value="Aminotransferase-like"/>
</dbReference>
<organism evidence="3 4">
    <name type="scientific">Blastococcus haudaquaticus</name>
    <dbReference type="NCBI Taxonomy" id="1938745"/>
    <lineage>
        <taxon>Bacteria</taxon>
        <taxon>Bacillati</taxon>
        <taxon>Actinomycetota</taxon>
        <taxon>Actinomycetes</taxon>
        <taxon>Geodermatophilales</taxon>
        <taxon>Geodermatophilaceae</taxon>
        <taxon>Blastococcus</taxon>
    </lineage>
</organism>
<dbReference type="PRINTS" id="PR00095">
    <property type="entry name" value="ANTSNTHASEI"/>
</dbReference>
<dbReference type="InterPro" id="IPR043132">
    <property type="entry name" value="BCAT-like_C"/>
</dbReference>
<dbReference type="InterPro" id="IPR015890">
    <property type="entry name" value="Chorismate_C"/>
</dbReference>
<dbReference type="InterPro" id="IPR019999">
    <property type="entry name" value="Anth_synth_I-like"/>
</dbReference>
<keyword evidence="3" id="KW-0456">Lyase</keyword>
<dbReference type="EMBL" id="OCNK01000002">
    <property type="protein sequence ID" value="SOD98400.1"/>
    <property type="molecule type" value="Genomic_DNA"/>
</dbReference>
<dbReference type="RefSeq" id="WP_235003282.1">
    <property type="nucleotide sequence ID" value="NZ_OCNK01000002.1"/>
</dbReference>